<evidence type="ECO:0000313" key="2">
    <source>
        <dbReference type="Proteomes" id="UP000076967"/>
    </source>
</evidence>
<gene>
    <name evidence="1" type="ORF">PGLA_14405</name>
</gene>
<comment type="caution">
    <text evidence="1">The sequence shown here is derived from an EMBL/GenBank/DDBJ whole genome shotgun (WGS) entry which is preliminary data.</text>
</comment>
<dbReference type="STRING" id="494026.PGLA_14405"/>
<organism evidence="1 2">
    <name type="scientific">Paenibacillus glacialis</name>
    <dbReference type="NCBI Taxonomy" id="494026"/>
    <lineage>
        <taxon>Bacteria</taxon>
        <taxon>Bacillati</taxon>
        <taxon>Bacillota</taxon>
        <taxon>Bacilli</taxon>
        <taxon>Bacillales</taxon>
        <taxon>Paenibacillaceae</taxon>
        <taxon>Paenibacillus</taxon>
    </lineage>
</organism>
<keyword evidence="2" id="KW-1185">Reference proteome</keyword>
<dbReference type="Proteomes" id="UP000076967">
    <property type="component" value="Unassembled WGS sequence"/>
</dbReference>
<reference evidence="1 2" key="1">
    <citation type="submission" date="2016-03" db="EMBL/GenBank/DDBJ databases">
        <title>Draft genome sequence of Paenibacillus glacialis DSM 22343.</title>
        <authorList>
            <person name="Shin S.-K."/>
            <person name="Yi H."/>
        </authorList>
    </citation>
    <scope>NUCLEOTIDE SEQUENCE [LARGE SCALE GENOMIC DNA]</scope>
    <source>
        <strain evidence="1 2">DSM 22343</strain>
    </source>
</reference>
<accession>A0A162K801</accession>
<evidence type="ECO:0000313" key="1">
    <source>
        <dbReference type="EMBL" id="OAB42008.1"/>
    </source>
</evidence>
<sequence>MKGLLFNELSHEEILFKSSIDPLKLMNVSSVLIHFSRTSSGIVMADVLSTIKFEVLMLCSLSN</sequence>
<proteinExistence type="predicted"/>
<protein>
    <submittedName>
        <fullName evidence="1">Uncharacterized protein</fullName>
    </submittedName>
</protein>
<dbReference type="AlphaFoldDB" id="A0A162K801"/>
<name>A0A162K801_9BACL</name>
<dbReference type="EMBL" id="LVJH01000025">
    <property type="protein sequence ID" value="OAB42008.1"/>
    <property type="molecule type" value="Genomic_DNA"/>
</dbReference>